<comment type="caution">
    <text evidence="3">The sequence shown here is derived from an EMBL/GenBank/DDBJ whole genome shotgun (WGS) entry which is preliminary data.</text>
</comment>
<feature type="domain" description="Myb/SANT-like DNA-binding" evidence="2">
    <location>
        <begin position="131"/>
        <end position="200"/>
    </location>
</feature>
<accession>A0ABN9M215</accession>
<dbReference type="InterPro" id="IPR028002">
    <property type="entry name" value="Myb_DNA-bind_5"/>
</dbReference>
<dbReference type="EMBL" id="CAUEEQ010042670">
    <property type="protein sequence ID" value="CAJ0956868.1"/>
    <property type="molecule type" value="Genomic_DNA"/>
</dbReference>
<proteinExistence type="predicted"/>
<name>A0ABN9M215_9NEOB</name>
<protein>
    <recommendedName>
        <fullName evidence="2">Myb/SANT-like DNA-binding domain-containing protein</fullName>
    </recommendedName>
</protein>
<evidence type="ECO:0000256" key="1">
    <source>
        <dbReference type="SAM" id="MobiDB-lite"/>
    </source>
</evidence>
<keyword evidence="4" id="KW-1185">Reference proteome</keyword>
<evidence type="ECO:0000259" key="2">
    <source>
        <dbReference type="Pfam" id="PF13873"/>
    </source>
</evidence>
<organism evidence="3 4">
    <name type="scientific">Ranitomeya imitator</name>
    <name type="common">mimic poison frog</name>
    <dbReference type="NCBI Taxonomy" id="111125"/>
    <lineage>
        <taxon>Eukaryota</taxon>
        <taxon>Metazoa</taxon>
        <taxon>Chordata</taxon>
        <taxon>Craniata</taxon>
        <taxon>Vertebrata</taxon>
        <taxon>Euteleostomi</taxon>
        <taxon>Amphibia</taxon>
        <taxon>Batrachia</taxon>
        <taxon>Anura</taxon>
        <taxon>Neobatrachia</taxon>
        <taxon>Hyloidea</taxon>
        <taxon>Dendrobatidae</taxon>
        <taxon>Dendrobatinae</taxon>
        <taxon>Ranitomeya</taxon>
    </lineage>
</organism>
<evidence type="ECO:0000313" key="4">
    <source>
        <dbReference type="Proteomes" id="UP001176940"/>
    </source>
</evidence>
<sequence length="355" mass="40628">MLSSRSQECFWILPLPPLSITYFPSDPELSYIFLNIWTFLLGGSCSNDIPSPQSVMSGQNHRRKGSQRKGTEQPSSNSESPEDSYPWMEPLAEGPTVVKLESDLLSSGPCILESETCSEQEDSPGARSIRRSPNFSAAELEYFVALMDHFLPDNLIRAGAIPIRQRKSILQEIARRLEPLSGCLRTPRQLRHRWTDFNNRDPDRLEKIRSRIRRAARLESCKKLSKAAESASGAGKKWRLRRHPLQRDIMQEEQTPVQMTLDTSEEHLPRIPWHQSGLPKPRNTFSMARLKKKSSPVASHLTYRIIQQQLLQRAGKHDCAELKTWQQGMLDHHPGSSDSPVEEGLMFCSFYRHHH</sequence>
<dbReference type="Pfam" id="PF13873">
    <property type="entry name" value="Myb_DNA-bind_5"/>
    <property type="match status" value="1"/>
</dbReference>
<evidence type="ECO:0000313" key="3">
    <source>
        <dbReference type="EMBL" id="CAJ0956868.1"/>
    </source>
</evidence>
<feature type="region of interest" description="Disordered" evidence="1">
    <location>
        <begin position="51"/>
        <end position="88"/>
    </location>
</feature>
<gene>
    <name evidence="3" type="ORF">RIMI_LOCUS15703923</name>
</gene>
<dbReference type="Proteomes" id="UP001176940">
    <property type="component" value="Unassembled WGS sequence"/>
</dbReference>
<reference evidence="3" key="1">
    <citation type="submission" date="2023-07" db="EMBL/GenBank/DDBJ databases">
        <authorList>
            <person name="Stuckert A."/>
        </authorList>
    </citation>
    <scope>NUCLEOTIDE SEQUENCE</scope>
</reference>